<dbReference type="RefSeq" id="WP_179795834.1">
    <property type="nucleotide sequence ID" value="NZ_BAABHP010000006.1"/>
</dbReference>
<organism evidence="2 3">
    <name type="scientific">Actinomycetospora corticicola</name>
    <dbReference type="NCBI Taxonomy" id="663602"/>
    <lineage>
        <taxon>Bacteria</taxon>
        <taxon>Bacillati</taxon>
        <taxon>Actinomycetota</taxon>
        <taxon>Actinomycetes</taxon>
        <taxon>Pseudonocardiales</taxon>
        <taxon>Pseudonocardiaceae</taxon>
        <taxon>Actinomycetospora</taxon>
    </lineage>
</organism>
<name>A0A7Y9J7M2_9PSEU</name>
<comment type="caution">
    <text evidence="2">The sequence shown here is derived from an EMBL/GenBank/DDBJ whole genome shotgun (WGS) entry which is preliminary data.</text>
</comment>
<feature type="domain" description="DUF1023" evidence="1">
    <location>
        <begin position="207"/>
        <end position="338"/>
    </location>
</feature>
<sequence length="426" mass="43384">MTALAPVAVALAAAVDGWEHAVFAPQLPDAWRGAAADAARGELVRLLDRGGGLLDRARRLSAVLADVAAREPFDDARLADALARAARSGPTAVGPSADGPAAAAVAHWWAGLSPAEQEQLVVGRPELVGALDGVPAAVRDRANRARLAVARAATEAELAGLAHARDEATGLGELQDVEARLAEVRGRLGRILAVDVAATDHALLALDPASGRAAIGIGDVDAARHVGVFVPGFTARAEDLPARTAELAAMTRPGVATVAWYDYAAPQWPEVLDPARSVLGTRAATAASGRLASFLDGVGVGGAHVTAVGHSYGSLVVAQAAATSRAVDDVVLLGSPGVTPVPRQPTWVAEARFDPVADAGWFGADPTVLPGIHPLATTGAVGHGEYLRPGGTSARNVAAVIGGRVDDVSADRTIGVGDRLRDLLPR</sequence>
<dbReference type="EMBL" id="JACCBN010000001">
    <property type="protein sequence ID" value="NYD38378.1"/>
    <property type="molecule type" value="Genomic_DNA"/>
</dbReference>
<accession>A0A7Y9J7M2</accession>
<evidence type="ECO:0000259" key="1">
    <source>
        <dbReference type="Pfam" id="PF06259"/>
    </source>
</evidence>
<gene>
    <name evidence="2" type="ORF">BJ983_004480</name>
</gene>
<evidence type="ECO:0000313" key="2">
    <source>
        <dbReference type="EMBL" id="NYD38378.1"/>
    </source>
</evidence>
<dbReference type="SUPFAM" id="SSF53474">
    <property type="entry name" value="alpha/beta-Hydrolases"/>
    <property type="match status" value="1"/>
</dbReference>
<dbReference type="Pfam" id="PF06259">
    <property type="entry name" value="Abhydrolase_8"/>
    <property type="match status" value="1"/>
</dbReference>
<dbReference type="AlphaFoldDB" id="A0A7Y9J7M2"/>
<protein>
    <recommendedName>
        <fullName evidence="1">DUF1023 domain-containing protein</fullName>
    </recommendedName>
</protein>
<dbReference type="InterPro" id="IPR029058">
    <property type="entry name" value="AB_hydrolase_fold"/>
</dbReference>
<keyword evidence="3" id="KW-1185">Reference proteome</keyword>
<dbReference type="Gene3D" id="3.40.50.1820">
    <property type="entry name" value="alpha/beta hydrolase"/>
    <property type="match status" value="1"/>
</dbReference>
<proteinExistence type="predicted"/>
<dbReference type="InterPro" id="IPR010427">
    <property type="entry name" value="DUF1023"/>
</dbReference>
<dbReference type="Proteomes" id="UP000535890">
    <property type="component" value="Unassembled WGS sequence"/>
</dbReference>
<reference evidence="2 3" key="1">
    <citation type="submission" date="2020-07" db="EMBL/GenBank/DDBJ databases">
        <title>Sequencing the genomes of 1000 actinobacteria strains.</title>
        <authorList>
            <person name="Klenk H.-P."/>
        </authorList>
    </citation>
    <scope>NUCLEOTIDE SEQUENCE [LARGE SCALE GENOMIC DNA]</scope>
    <source>
        <strain evidence="2 3">DSM 45772</strain>
    </source>
</reference>
<evidence type="ECO:0000313" key="3">
    <source>
        <dbReference type="Proteomes" id="UP000535890"/>
    </source>
</evidence>